<organism evidence="2 3">
    <name type="scientific">Photobacterium sp. (strain ATCC 43367)</name>
    <dbReference type="NCBI Taxonomy" id="379097"/>
    <lineage>
        <taxon>Bacteria</taxon>
        <taxon>Pseudomonadati</taxon>
        <taxon>Pseudomonadota</taxon>
        <taxon>Gammaproteobacteria</taxon>
        <taxon>Vibrionales</taxon>
        <taxon>Vibrionaceae</taxon>
        <taxon>Vibrio</taxon>
        <taxon>Vibrio oreintalis group</taxon>
    </lineage>
</organism>
<feature type="domain" description="N-acetyltransferase" evidence="1">
    <location>
        <begin position="1"/>
        <end position="155"/>
    </location>
</feature>
<gene>
    <name evidence="2" type="ORF">NM06_02010</name>
</gene>
<protein>
    <submittedName>
        <fullName evidence="2">Acetyltransferase</fullName>
    </submittedName>
</protein>
<dbReference type="RefSeq" id="WP_038187460.1">
    <property type="nucleotide sequence ID" value="NZ_JRWP01000004.1"/>
</dbReference>
<dbReference type="PROSITE" id="PS51186">
    <property type="entry name" value="GNAT"/>
    <property type="match status" value="1"/>
</dbReference>
<dbReference type="InterPro" id="IPR016181">
    <property type="entry name" value="Acyl_CoA_acyltransferase"/>
</dbReference>
<proteinExistence type="predicted"/>
<keyword evidence="2" id="KW-0808">Transferase</keyword>
<comment type="caution">
    <text evidence="2">The sequence shown here is derived from an EMBL/GenBank/DDBJ whole genome shotgun (WGS) entry which is preliminary data.</text>
</comment>
<evidence type="ECO:0000259" key="1">
    <source>
        <dbReference type="PROSITE" id="PS51186"/>
    </source>
</evidence>
<dbReference type="InterPro" id="IPR000182">
    <property type="entry name" value="GNAT_dom"/>
</dbReference>
<name>A0A0A5HZH9_PHOS4</name>
<dbReference type="GO" id="GO:0016747">
    <property type="term" value="F:acyltransferase activity, transferring groups other than amino-acyl groups"/>
    <property type="evidence" value="ECO:0007669"/>
    <property type="project" value="InterPro"/>
</dbReference>
<dbReference type="STRING" id="379097.SE23_00565"/>
<dbReference type="CDD" id="cd04301">
    <property type="entry name" value="NAT_SF"/>
    <property type="match status" value="1"/>
</dbReference>
<dbReference type="Proteomes" id="UP000030451">
    <property type="component" value="Unassembled WGS sequence"/>
</dbReference>
<dbReference type="EMBL" id="JRWP01000004">
    <property type="protein sequence ID" value="KGY09710.1"/>
    <property type="molecule type" value="Genomic_DNA"/>
</dbReference>
<accession>A0A0A5HZH9</accession>
<evidence type="ECO:0000313" key="3">
    <source>
        <dbReference type="Proteomes" id="UP000030451"/>
    </source>
</evidence>
<sequence length="178" mass="19576">MEYKLFRPEQTQQIIELFTRTFSDSEGESEGKAIGRLVADLLATTSSEDRYVVVAEKENAILASILLTRLSYDSPEQAFLVAPVAVATEVQGKGVGQAILHYGLQLLRQEGVSLAFTYGDPNYYAKVGFEPVLESDYAAPLPLSYPHGWLAQSLTEQPLSAIQGSSHCVAAFNKPEFW</sequence>
<reference evidence="2 3" key="1">
    <citation type="submission" date="2014-10" db="EMBL/GenBank/DDBJ databases">
        <title>Genome sequencing of Vibrio sinaloensis T08.</title>
        <authorList>
            <person name="Chan K.-G."/>
            <person name="Mohamad N.I."/>
        </authorList>
    </citation>
    <scope>NUCLEOTIDE SEQUENCE [LARGE SCALE GENOMIC DNA]</scope>
    <source>
        <strain evidence="2 3">T08</strain>
    </source>
</reference>
<dbReference type="AlphaFoldDB" id="A0A0A5HZH9"/>
<evidence type="ECO:0000313" key="2">
    <source>
        <dbReference type="EMBL" id="KGY09710.1"/>
    </source>
</evidence>
<dbReference type="SUPFAM" id="SSF55729">
    <property type="entry name" value="Acyl-CoA N-acyltransferases (Nat)"/>
    <property type="match status" value="1"/>
</dbReference>
<dbReference type="Pfam" id="PF13527">
    <property type="entry name" value="Acetyltransf_9"/>
    <property type="match status" value="1"/>
</dbReference>
<dbReference type="Gene3D" id="3.40.630.30">
    <property type="match status" value="1"/>
</dbReference>
<dbReference type="OrthoDB" id="9797178at2"/>